<dbReference type="GO" id="GO:0008270">
    <property type="term" value="F:zinc ion binding"/>
    <property type="evidence" value="ECO:0007669"/>
    <property type="project" value="UniProtKB-KW"/>
</dbReference>
<gene>
    <name evidence="5" type="ORF">HOLleu_10133</name>
</gene>
<dbReference type="AlphaFoldDB" id="A0A9Q1CDW7"/>
<dbReference type="OrthoDB" id="10068084at2759"/>
<dbReference type="PROSITE" id="PS50158">
    <property type="entry name" value="ZF_CCHC"/>
    <property type="match status" value="1"/>
</dbReference>
<evidence type="ECO:0000256" key="1">
    <source>
        <dbReference type="PROSITE-ProRule" id="PRU00047"/>
    </source>
</evidence>
<reference evidence="5" key="1">
    <citation type="submission" date="2021-10" db="EMBL/GenBank/DDBJ databases">
        <title>Tropical sea cucumber genome reveals ecological adaptation and Cuvierian tubules defense mechanism.</title>
        <authorList>
            <person name="Chen T."/>
        </authorList>
    </citation>
    <scope>NUCLEOTIDE SEQUENCE</scope>
    <source>
        <strain evidence="5">Nanhai2018</strain>
        <tissue evidence="5">Muscle</tissue>
    </source>
</reference>
<organism evidence="5 6">
    <name type="scientific">Holothuria leucospilota</name>
    <name type="common">Black long sea cucumber</name>
    <name type="synonym">Mertensiothuria leucospilota</name>
    <dbReference type="NCBI Taxonomy" id="206669"/>
    <lineage>
        <taxon>Eukaryota</taxon>
        <taxon>Metazoa</taxon>
        <taxon>Echinodermata</taxon>
        <taxon>Eleutherozoa</taxon>
        <taxon>Echinozoa</taxon>
        <taxon>Holothuroidea</taxon>
        <taxon>Aspidochirotacea</taxon>
        <taxon>Aspidochirotida</taxon>
        <taxon>Holothuriidae</taxon>
        <taxon>Holothuria</taxon>
    </lineage>
</organism>
<evidence type="ECO:0000313" key="6">
    <source>
        <dbReference type="Proteomes" id="UP001152320"/>
    </source>
</evidence>
<evidence type="ECO:0000259" key="4">
    <source>
        <dbReference type="PROSITE" id="PS50158"/>
    </source>
</evidence>
<protein>
    <recommendedName>
        <fullName evidence="4">CCHC-type domain-containing protein</fullName>
    </recommendedName>
</protein>
<name>A0A9Q1CDW7_HOLLE</name>
<proteinExistence type="predicted"/>
<dbReference type="InterPro" id="IPR001878">
    <property type="entry name" value="Znf_CCHC"/>
</dbReference>
<feature type="coiled-coil region" evidence="2">
    <location>
        <begin position="270"/>
        <end position="304"/>
    </location>
</feature>
<feature type="domain" description="CCHC-type" evidence="4">
    <location>
        <begin position="327"/>
        <end position="341"/>
    </location>
</feature>
<dbReference type="Proteomes" id="UP001152320">
    <property type="component" value="Chromosome 4"/>
</dbReference>
<comment type="caution">
    <text evidence="5">The sequence shown here is derived from an EMBL/GenBank/DDBJ whole genome shotgun (WGS) entry which is preliminary data.</text>
</comment>
<evidence type="ECO:0000313" key="5">
    <source>
        <dbReference type="EMBL" id="KAJ8043161.1"/>
    </source>
</evidence>
<sequence length="365" mass="40890">MEDLEERVKQMELAYEARIKSLEEQLTKAKTVPEQQSPAVGQSSQPSTSQVTLGRKEFRVVGKIGERGQKDTLTFSNLVRQIELGVKKGYKDEEVIAAVISSILPGMTLRSYLEGKSGLTLPQLRRVIRVHFHEKDATELYIQLSKLTQSNRESPQDYLLKALDLKQKILFASREDQAPVTYGSGQVQAMFLHSLVTGLNNDSIKWEIKQLTQRAVPLTDEEILEEVNKVAKQETERQGKLKQKVQTSAAIEIATAKPDETEKIVAQKTKGKLQDEVTELKAEVKALKAALEQQEAQAQTLNRGRQRRSRGCDVCKAKGEGDGCDHCYKCGGNNHFARSCRVRRGQNQGNQEGFLLGDKEVPKTQ</sequence>
<keyword evidence="1" id="KW-0863">Zinc-finger</keyword>
<feature type="region of interest" description="Disordered" evidence="3">
    <location>
        <begin position="26"/>
        <end position="51"/>
    </location>
</feature>
<evidence type="ECO:0000256" key="2">
    <source>
        <dbReference type="SAM" id="Coils"/>
    </source>
</evidence>
<accession>A0A9Q1CDW7</accession>
<evidence type="ECO:0000256" key="3">
    <source>
        <dbReference type="SAM" id="MobiDB-lite"/>
    </source>
</evidence>
<keyword evidence="1" id="KW-0479">Metal-binding</keyword>
<dbReference type="GO" id="GO:0003676">
    <property type="term" value="F:nucleic acid binding"/>
    <property type="evidence" value="ECO:0007669"/>
    <property type="project" value="InterPro"/>
</dbReference>
<feature type="compositionally biased region" description="Polar residues" evidence="3">
    <location>
        <begin position="33"/>
        <end position="51"/>
    </location>
</feature>
<keyword evidence="1" id="KW-0862">Zinc</keyword>
<dbReference type="EMBL" id="JAIZAY010000004">
    <property type="protein sequence ID" value="KAJ8043161.1"/>
    <property type="molecule type" value="Genomic_DNA"/>
</dbReference>
<keyword evidence="6" id="KW-1185">Reference proteome</keyword>
<keyword evidence="2" id="KW-0175">Coiled coil</keyword>